<feature type="transmembrane region" description="Helical" evidence="8">
    <location>
        <begin position="387"/>
        <end position="415"/>
    </location>
</feature>
<feature type="transmembrane region" description="Helical" evidence="8">
    <location>
        <begin position="239"/>
        <end position="261"/>
    </location>
</feature>
<feature type="transmembrane region" description="Helical" evidence="8">
    <location>
        <begin position="332"/>
        <end position="355"/>
    </location>
</feature>
<reference evidence="10 11" key="1">
    <citation type="journal article" date="2011" name="Stand. Genomic Sci.">
        <title>Complete genome sequence of Treponema succinifaciens type strain (6091).</title>
        <authorList>
            <person name="Han C."/>
            <person name="Gronow S."/>
            <person name="Teshima H."/>
            <person name="Lapidus A."/>
            <person name="Nolan M."/>
            <person name="Lucas S."/>
            <person name="Hammon N."/>
            <person name="Deshpande S."/>
            <person name="Cheng J.F."/>
            <person name="Zeytun A."/>
            <person name="Tapia R."/>
            <person name="Goodwin L."/>
            <person name="Pitluck S."/>
            <person name="Liolios K."/>
            <person name="Pagani I."/>
            <person name="Ivanova N."/>
            <person name="Mavromatis K."/>
            <person name="Mikhailova N."/>
            <person name="Huntemann M."/>
            <person name="Pati A."/>
            <person name="Chen A."/>
            <person name="Palaniappan K."/>
            <person name="Land M."/>
            <person name="Hauser L."/>
            <person name="Brambilla E.M."/>
            <person name="Rohde M."/>
            <person name="Goker M."/>
            <person name="Woyke T."/>
            <person name="Bristow J."/>
            <person name="Eisen J.A."/>
            <person name="Markowitz V."/>
            <person name="Hugenholtz P."/>
            <person name="Kyrpides N.C."/>
            <person name="Klenk H.P."/>
            <person name="Detter J.C."/>
        </authorList>
    </citation>
    <scope>NUCLEOTIDE SEQUENCE [LARGE SCALE GENOMIC DNA]</scope>
    <source>
        <strain evidence="11">ATCC 33096 / DSM 2489 / 6091</strain>
    </source>
</reference>
<dbReference type="EMBL" id="CP002631">
    <property type="protein sequence ID" value="AEB15203.1"/>
    <property type="molecule type" value="Genomic_DNA"/>
</dbReference>
<dbReference type="eggNOG" id="COG1055">
    <property type="taxonomic scope" value="Bacteria"/>
</dbReference>
<dbReference type="PANTHER" id="PTHR43568">
    <property type="entry name" value="P PROTEIN"/>
    <property type="match status" value="1"/>
</dbReference>
<feature type="domain" description="Citrate transporter-like" evidence="9">
    <location>
        <begin position="72"/>
        <end position="393"/>
    </location>
</feature>
<feature type="transmembrane region" description="Helical" evidence="8">
    <location>
        <begin position="27"/>
        <end position="49"/>
    </location>
</feature>
<dbReference type="AlphaFoldDB" id="F2NWL4"/>
<dbReference type="GeneID" id="302999452"/>
<evidence type="ECO:0000256" key="5">
    <source>
        <dbReference type="ARBA" id="ARBA00022692"/>
    </source>
</evidence>
<evidence type="ECO:0000259" key="9">
    <source>
        <dbReference type="Pfam" id="PF03600"/>
    </source>
</evidence>
<evidence type="ECO:0000256" key="2">
    <source>
        <dbReference type="ARBA" id="ARBA00009843"/>
    </source>
</evidence>
<evidence type="ECO:0000256" key="8">
    <source>
        <dbReference type="SAM" id="Phobius"/>
    </source>
</evidence>
<dbReference type="HOGENOM" id="CLU_011920_4_0_12"/>
<proteinExistence type="inferred from homology"/>
<reference evidence="11" key="2">
    <citation type="submission" date="2011-04" db="EMBL/GenBank/DDBJ databases">
        <title>The complete genome of chromosome of Treponema succinifaciens DSM 2489.</title>
        <authorList>
            <person name="Lucas S."/>
            <person name="Copeland A."/>
            <person name="Lapidus A."/>
            <person name="Bruce D."/>
            <person name="Goodwin L."/>
            <person name="Pitluck S."/>
            <person name="Peters L."/>
            <person name="Kyrpides N."/>
            <person name="Mavromatis K."/>
            <person name="Ivanova N."/>
            <person name="Ovchinnikova G."/>
            <person name="Teshima H."/>
            <person name="Detter J.C."/>
            <person name="Tapia R."/>
            <person name="Han C."/>
            <person name="Land M."/>
            <person name="Hauser L."/>
            <person name="Markowitz V."/>
            <person name="Cheng J.-F."/>
            <person name="Hugenholtz P."/>
            <person name="Woyke T."/>
            <person name="Wu D."/>
            <person name="Gronow S."/>
            <person name="Wellnitz S."/>
            <person name="Brambilla E."/>
            <person name="Klenk H.-P."/>
            <person name="Eisen J.A."/>
        </authorList>
    </citation>
    <scope>NUCLEOTIDE SEQUENCE [LARGE SCALE GENOMIC DNA]</scope>
    <source>
        <strain evidence="11">ATCC 33096 / DSM 2489 / 6091</strain>
    </source>
</reference>
<feature type="transmembrane region" description="Helical" evidence="8">
    <location>
        <begin position="304"/>
        <end position="320"/>
    </location>
</feature>
<dbReference type="GO" id="GO:0015105">
    <property type="term" value="F:arsenite transmembrane transporter activity"/>
    <property type="evidence" value="ECO:0007669"/>
    <property type="project" value="InterPro"/>
</dbReference>
<dbReference type="PANTHER" id="PTHR43568:SF1">
    <property type="entry name" value="P PROTEIN"/>
    <property type="match status" value="1"/>
</dbReference>
<evidence type="ECO:0000256" key="6">
    <source>
        <dbReference type="ARBA" id="ARBA00022989"/>
    </source>
</evidence>
<dbReference type="RefSeq" id="WP_013702455.1">
    <property type="nucleotide sequence ID" value="NC_015385.1"/>
</dbReference>
<protein>
    <submittedName>
        <fullName evidence="10">Citrate transporter</fullName>
    </submittedName>
</protein>
<evidence type="ECO:0000256" key="7">
    <source>
        <dbReference type="ARBA" id="ARBA00023136"/>
    </source>
</evidence>
<feature type="transmembrane region" description="Helical" evidence="8">
    <location>
        <begin position="427"/>
        <end position="450"/>
    </location>
</feature>
<keyword evidence="5 8" id="KW-0812">Transmembrane</keyword>
<dbReference type="Proteomes" id="UP000006852">
    <property type="component" value="Chromosome"/>
</dbReference>
<dbReference type="InterPro" id="IPR000802">
    <property type="entry name" value="Arsenical_pump_ArsB"/>
</dbReference>
<name>F2NWL4_TRES6</name>
<evidence type="ECO:0000313" key="10">
    <source>
        <dbReference type="EMBL" id="AEB15203.1"/>
    </source>
</evidence>
<comment type="subcellular location">
    <subcellularLocation>
        <location evidence="1">Cell membrane</location>
        <topology evidence="1">Multi-pass membrane protein</topology>
    </subcellularLocation>
</comment>
<comment type="similarity">
    <text evidence="2">Belongs to the CitM (TC 2.A.11) transporter family.</text>
</comment>
<feature type="transmembrane region" description="Helical" evidence="8">
    <location>
        <begin position="117"/>
        <end position="143"/>
    </location>
</feature>
<keyword evidence="7 8" id="KW-0472">Membrane</keyword>
<evidence type="ECO:0000256" key="1">
    <source>
        <dbReference type="ARBA" id="ARBA00004651"/>
    </source>
</evidence>
<feature type="transmembrane region" description="Helical" evidence="8">
    <location>
        <begin position="76"/>
        <end position="97"/>
    </location>
</feature>
<evidence type="ECO:0000256" key="4">
    <source>
        <dbReference type="ARBA" id="ARBA00022475"/>
    </source>
</evidence>
<dbReference type="STRING" id="869209.Tresu_2340"/>
<evidence type="ECO:0000256" key="3">
    <source>
        <dbReference type="ARBA" id="ARBA00022448"/>
    </source>
</evidence>
<dbReference type="InterPro" id="IPR004680">
    <property type="entry name" value="Cit_transptr-like_dom"/>
</dbReference>
<feature type="transmembrane region" description="Helical" evidence="8">
    <location>
        <begin position="362"/>
        <end position="381"/>
    </location>
</feature>
<keyword evidence="4" id="KW-1003">Cell membrane</keyword>
<evidence type="ECO:0000313" key="11">
    <source>
        <dbReference type="Proteomes" id="UP000006852"/>
    </source>
</evidence>
<feature type="transmembrane region" description="Helical" evidence="8">
    <location>
        <begin position="205"/>
        <end position="224"/>
    </location>
</feature>
<feature type="transmembrane region" description="Helical" evidence="8">
    <location>
        <begin position="267"/>
        <end position="284"/>
    </location>
</feature>
<keyword evidence="6 8" id="KW-1133">Transmembrane helix</keyword>
<organism evidence="10 11">
    <name type="scientific">Treponema succinifaciens (strain ATCC 33096 / DSM 2489 / 6091)</name>
    <dbReference type="NCBI Taxonomy" id="869209"/>
    <lineage>
        <taxon>Bacteria</taxon>
        <taxon>Pseudomonadati</taxon>
        <taxon>Spirochaetota</taxon>
        <taxon>Spirochaetia</taxon>
        <taxon>Spirochaetales</taxon>
        <taxon>Treponemataceae</taxon>
        <taxon>Treponema</taxon>
    </lineage>
</organism>
<keyword evidence="11" id="KW-1185">Reference proteome</keyword>
<keyword evidence="3" id="KW-0813">Transport</keyword>
<dbReference type="KEGG" id="tsu:Tresu_2340"/>
<feature type="transmembrane region" description="Helical" evidence="8">
    <location>
        <begin position="6"/>
        <end position="22"/>
    </location>
</feature>
<dbReference type="InterPro" id="IPR051475">
    <property type="entry name" value="Diverse_Ion_Transporter"/>
</dbReference>
<dbReference type="PRINTS" id="PR00758">
    <property type="entry name" value="ARSENICPUMP"/>
</dbReference>
<dbReference type="GO" id="GO:0005886">
    <property type="term" value="C:plasma membrane"/>
    <property type="evidence" value="ECO:0007669"/>
    <property type="project" value="UniProtKB-SubCell"/>
</dbReference>
<accession>F2NWL4</accession>
<sequence length="451" mass="49424">MFSMKTLVALIAVLMYALVILFQNKKVLFTTGAAVLVVIIATFFPGQIFPLPQDVVALEGWFPQRIYALYHSLFEIINWNVIMIYLGSMIIASLFIYSKVPVKIADKIVNRSRNTCIAMVAILAMTGIISIFVENVATVLVMAPIGLALCSKLKTNPTFFMMGLAVMSNLEGTATLVGDPPSMIFASYAGYSFNDFFFYSDKPSIFFIIQAGMVAGCVFFYFFFAKNRKNKVLVESEKVISWVPFVCLLLMIFGLAGVSFVNTRFEYLSGTLVLSIGILSLLWFKLFQKKTNAETAKVVKELDWETIFFLLGIFVVIGAIKETGLLNDLADLLVNVTGGSKVAGFFVILFISVIVSGFVDNVPYIIAMLPVAGGMAAQIGINSELFMFALLVGSCLGGNLTPFGASANIVAMGILKKENYPMKFSGWLKIGVPFTLITTAAASALLWFIWA</sequence>
<gene>
    <name evidence="10" type="ordered locus">Tresu_2340</name>
</gene>
<dbReference type="Pfam" id="PF03600">
    <property type="entry name" value="CitMHS"/>
    <property type="match status" value="1"/>
</dbReference>